<reference evidence="1 2" key="1">
    <citation type="submission" date="2020-08" db="EMBL/GenBank/DDBJ databases">
        <title>Genomic Encyclopedia of Type Strains, Phase IV (KMG-IV): sequencing the most valuable type-strain genomes for metagenomic binning, comparative biology and taxonomic classification.</title>
        <authorList>
            <person name="Goeker M."/>
        </authorList>
    </citation>
    <scope>NUCLEOTIDE SEQUENCE [LARGE SCALE GENOMIC DNA]</scope>
    <source>
        <strain evidence="1 2">DSM 26736</strain>
    </source>
</reference>
<keyword evidence="2" id="KW-1185">Reference proteome</keyword>
<evidence type="ECO:0000313" key="2">
    <source>
        <dbReference type="Proteomes" id="UP000527143"/>
    </source>
</evidence>
<dbReference type="AlphaFoldDB" id="A0A840YLA1"/>
<dbReference type="EMBL" id="JACIJF010000012">
    <property type="protein sequence ID" value="MBB5712088.1"/>
    <property type="molecule type" value="Genomic_DNA"/>
</dbReference>
<comment type="caution">
    <text evidence="1">The sequence shown here is derived from an EMBL/GenBank/DDBJ whole genome shotgun (WGS) entry which is preliminary data.</text>
</comment>
<sequence>MRRRIICYDRLGDAALGNVTPVTPTRINFNWPAWRWTAATREAPFQANSTNYLIDDHAAVVDVEERPGCGKLQ</sequence>
<protein>
    <submittedName>
        <fullName evidence="1">Uncharacterized protein</fullName>
    </submittedName>
</protein>
<accession>A0A840YLA1</accession>
<dbReference type="Proteomes" id="UP000527143">
    <property type="component" value="Unassembled WGS sequence"/>
</dbReference>
<organism evidence="1 2">
    <name type="scientific">Sphingomonas xinjiangensis</name>
    <dbReference type="NCBI Taxonomy" id="643568"/>
    <lineage>
        <taxon>Bacteria</taxon>
        <taxon>Pseudomonadati</taxon>
        <taxon>Pseudomonadota</taxon>
        <taxon>Alphaproteobacteria</taxon>
        <taxon>Sphingomonadales</taxon>
        <taxon>Sphingomonadaceae</taxon>
        <taxon>Sphingomonas</taxon>
    </lineage>
</organism>
<name>A0A840YLA1_9SPHN</name>
<proteinExistence type="predicted"/>
<evidence type="ECO:0000313" key="1">
    <source>
        <dbReference type="EMBL" id="MBB5712088.1"/>
    </source>
</evidence>
<gene>
    <name evidence="1" type="ORF">FHT02_003344</name>
</gene>